<keyword evidence="1" id="KW-0175">Coiled coil</keyword>
<evidence type="ECO:0000313" key="4">
    <source>
        <dbReference type="Proteomes" id="UP000515297"/>
    </source>
</evidence>
<dbReference type="EMBL" id="CP060054">
    <property type="protein sequence ID" value="QNE07784.1"/>
    <property type="molecule type" value="Genomic_DNA"/>
</dbReference>
<reference evidence="3 4" key="1">
    <citation type="submission" date="2020-08" db="EMBL/GenBank/DDBJ databases">
        <authorList>
            <person name="Liu G."/>
            <person name="Sun C."/>
        </authorList>
    </citation>
    <scope>NUCLEOTIDE SEQUENCE [LARGE SCALE GENOMIC DNA]</scope>
    <source>
        <strain evidence="3 4">OT19</strain>
        <plasmid evidence="3 4">plas2</plasmid>
    </source>
</reference>
<dbReference type="AlphaFoldDB" id="A0A7G6W1B9"/>
<protein>
    <submittedName>
        <fullName evidence="3">Uncharacterized protein</fullName>
    </submittedName>
</protein>
<dbReference type="RefSeq" id="WP_185886211.1">
    <property type="nucleotide sequence ID" value="NZ_CP060054.1"/>
</dbReference>
<feature type="compositionally biased region" description="Polar residues" evidence="2">
    <location>
        <begin position="296"/>
        <end position="307"/>
    </location>
</feature>
<gene>
    <name evidence="3" type="ORF">H4O24_19760</name>
</gene>
<evidence type="ECO:0000256" key="1">
    <source>
        <dbReference type="SAM" id="Coils"/>
    </source>
</evidence>
<name>A0A7G6W1B9_9SPHN</name>
<feature type="region of interest" description="Disordered" evidence="2">
    <location>
        <begin position="431"/>
        <end position="457"/>
    </location>
</feature>
<feature type="coiled-coil region" evidence="1">
    <location>
        <begin position="230"/>
        <end position="282"/>
    </location>
</feature>
<evidence type="ECO:0000313" key="3">
    <source>
        <dbReference type="EMBL" id="QNE07784.1"/>
    </source>
</evidence>
<accession>A0A7G6W1B9</accession>
<proteinExistence type="predicted"/>
<keyword evidence="3" id="KW-0614">Plasmid</keyword>
<feature type="compositionally biased region" description="Low complexity" evidence="2">
    <location>
        <begin position="318"/>
        <end position="328"/>
    </location>
</feature>
<geneLocation type="plasmid" evidence="3 4">
    <name>plas2</name>
</geneLocation>
<feature type="compositionally biased region" description="Basic and acidic residues" evidence="2">
    <location>
        <begin position="283"/>
        <end position="293"/>
    </location>
</feature>
<sequence>MSIVQTGTRGGAAQSIGDLLPGLQLERCEGLSLELPEPLTTKEDRARWARVVEDRLNALPTVPDAAVGKDVRNRIFRAASFLERQGTVSHPSTRCHWRNVVSLLKVAACDADFWSPSGPLIGLGDAKLQDKTGLQNTTRLFRELGKHGLVIAWNAKRNGRRGWHRRQDGTVTGSGYSLAPLLFLIDAVELLVDEERERLRARVTLPEEINASLATVRRILAEHDLPDDHVARLQDAMSELAAERDNARRGRLERLVAAAERARRLATEAEEAAATVRAAQRRERNCPVQRDESVPAYTNENLTNRSVESMAGGRSGDGDPSTDTSSDRFGITRSGFEWREAPHLFPFIEGMVAIEPANLRRAAFTIGRLIQVQPNTIDRALRAIGIEATTICLLLTGQHQALGEIRKTSEIYFRGLLAKARADDLNIGHSLFGRREQSGTHRPRSAGSDRKPDRNQK</sequence>
<organism evidence="3 4">
    <name type="scientific">Croceicoccus marinus</name>
    <dbReference type="NCBI Taxonomy" id="450378"/>
    <lineage>
        <taxon>Bacteria</taxon>
        <taxon>Pseudomonadati</taxon>
        <taxon>Pseudomonadota</taxon>
        <taxon>Alphaproteobacteria</taxon>
        <taxon>Sphingomonadales</taxon>
        <taxon>Erythrobacteraceae</taxon>
        <taxon>Croceicoccus</taxon>
    </lineage>
</organism>
<feature type="region of interest" description="Disordered" evidence="2">
    <location>
        <begin position="283"/>
        <end position="328"/>
    </location>
</feature>
<dbReference type="Proteomes" id="UP000515297">
    <property type="component" value="Plasmid plas2"/>
</dbReference>
<evidence type="ECO:0000256" key="2">
    <source>
        <dbReference type="SAM" id="MobiDB-lite"/>
    </source>
</evidence>
<feature type="compositionally biased region" description="Basic and acidic residues" evidence="2">
    <location>
        <begin position="447"/>
        <end position="457"/>
    </location>
</feature>